<reference evidence="2 3" key="1">
    <citation type="submission" date="2019-07" db="EMBL/GenBank/DDBJ databases">
        <title>Flavobacterium sp. nov., isolated from glacier ice.</title>
        <authorList>
            <person name="Liu Q."/>
            <person name="Xin Y.-H."/>
        </authorList>
    </citation>
    <scope>NUCLEOTIDE SEQUENCE [LARGE SCALE GENOMIC DNA]</scope>
    <source>
        <strain evidence="2 3">ZT4R6</strain>
    </source>
</reference>
<dbReference type="AlphaFoldDB" id="A0A552V9E1"/>
<evidence type="ECO:0008006" key="4">
    <source>
        <dbReference type="Google" id="ProtNLM"/>
    </source>
</evidence>
<keyword evidence="1" id="KW-1133">Transmembrane helix</keyword>
<evidence type="ECO:0000256" key="1">
    <source>
        <dbReference type="SAM" id="Phobius"/>
    </source>
</evidence>
<dbReference type="OrthoDB" id="680287at2"/>
<accession>A0A552V9E1</accession>
<keyword evidence="1" id="KW-0472">Membrane</keyword>
<protein>
    <recommendedName>
        <fullName evidence="4">VanZ like family protein</fullName>
    </recommendedName>
</protein>
<feature type="transmembrane region" description="Helical" evidence="1">
    <location>
        <begin position="100"/>
        <end position="120"/>
    </location>
</feature>
<name>A0A552V9E1_9FLAO</name>
<keyword evidence="3" id="KW-1185">Reference proteome</keyword>
<gene>
    <name evidence="2" type="ORF">FMM05_00095</name>
</gene>
<feature type="transmembrane region" description="Helical" evidence="1">
    <location>
        <begin position="45"/>
        <end position="63"/>
    </location>
</feature>
<dbReference type="RefSeq" id="WP_143371312.1">
    <property type="nucleotide sequence ID" value="NZ_VJVZ01000001.1"/>
</dbReference>
<feature type="transmembrane region" description="Helical" evidence="1">
    <location>
        <begin position="75"/>
        <end position="94"/>
    </location>
</feature>
<evidence type="ECO:0000313" key="3">
    <source>
        <dbReference type="Proteomes" id="UP000320643"/>
    </source>
</evidence>
<feature type="transmembrane region" description="Helical" evidence="1">
    <location>
        <begin position="12"/>
        <end position="33"/>
    </location>
</feature>
<organism evidence="2 3">
    <name type="scientific">Flavobacterium zepuense</name>
    <dbReference type="NCBI Taxonomy" id="2593302"/>
    <lineage>
        <taxon>Bacteria</taxon>
        <taxon>Pseudomonadati</taxon>
        <taxon>Bacteroidota</taxon>
        <taxon>Flavobacteriia</taxon>
        <taxon>Flavobacteriales</taxon>
        <taxon>Flavobacteriaceae</taxon>
        <taxon>Flavobacterium</taxon>
    </lineage>
</organism>
<proteinExistence type="predicted"/>
<comment type="caution">
    <text evidence="2">The sequence shown here is derived from an EMBL/GenBank/DDBJ whole genome shotgun (WGS) entry which is preliminary data.</text>
</comment>
<dbReference type="EMBL" id="VJVZ01000001">
    <property type="protein sequence ID" value="TRW27086.1"/>
    <property type="molecule type" value="Genomic_DNA"/>
</dbReference>
<evidence type="ECO:0000313" key="2">
    <source>
        <dbReference type="EMBL" id="TRW27086.1"/>
    </source>
</evidence>
<sequence>MLLNKNRRITLIAIFIAVLVFTAFMELGLRAYLFTKLGNDSVLAGSMPNFVAVVLITFIYAIIKERNKQDSVLKISLMGCLIMVFYELIQPLIAGRTFDWFDILASFLGGIFCYCVLNLVNYCTKAIS</sequence>
<dbReference type="Proteomes" id="UP000320643">
    <property type="component" value="Unassembled WGS sequence"/>
</dbReference>
<keyword evidence="1" id="KW-0812">Transmembrane</keyword>